<dbReference type="AlphaFoldDB" id="A0A0P9F528"/>
<sequence length="248" mass="28579">MEGYGRAKKFFNANAEKYSQSRSHAEDSDLDILIESLNLNSNMKGLDVGTGTGFTGLRLARKIDIVYAMDIAENMLKEMSKLADKYGVQNIVTIKGSAESMPFDDSNFDIITSRRAPHHFLDKAKFIDESYRTLKSGGMIGIDDMTCDQNYINYLNRLENIRDNSHMAAESPEGWIKLLKDAGFYDIKYHIYERRISFAQWIYPVRENSIEGLDSYNYIINSGPFRDYIKWENNTFLKKWIIITGKKP</sequence>
<dbReference type="PANTHER" id="PTHR44068">
    <property type="entry name" value="ZGC:194242"/>
    <property type="match status" value="1"/>
</dbReference>
<organism evidence="2 3">
    <name type="scientific">Acidiplasma aeolicum</name>
    <dbReference type="NCBI Taxonomy" id="507754"/>
    <lineage>
        <taxon>Archaea</taxon>
        <taxon>Methanobacteriati</taxon>
        <taxon>Thermoplasmatota</taxon>
        <taxon>Thermoplasmata</taxon>
        <taxon>Thermoplasmatales</taxon>
        <taxon>Ferroplasmaceae</taxon>
        <taxon>Acidiplasma</taxon>
    </lineage>
</organism>
<dbReference type="Gene3D" id="3.40.50.150">
    <property type="entry name" value="Vaccinia Virus protein VP39"/>
    <property type="match status" value="1"/>
</dbReference>
<gene>
    <name evidence="2" type="ORF">SE19_03140</name>
</gene>
<dbReference type="RefSeq" id="WP_054964026.1">
    <property type="nucleotide sequence ID" value="NZ_LJCQ01000154.1"/>
</dbReference>
<evidence type="ECO:0000259" key="1">
    <source>
        <dbReference type="Pfam" id="PF13847"/>
    </source>
</evidence>
<dbReference type="PATRIC" id="fig|507754.4.peg.177"/>
<dbReference type="Proteomes" id="UP000050515">
    <property type="component" value="Unassembled WGS sequence"/>
</dbReference>
<reference evidence="2 3" key="1">
    <citation type="submission" date="2015-09" db="EMBL/GenBank/DDBJ databases">
        <title>Draft genome sequence of Acidiplasma aeolicum DSM 18409.</title>
        <authorList>
            <person name="Hemp J."/>
        </authorList>
    </citation>
    <scope>NUCLEOTIDE SEQUENCE [LARGE SCALE GENOMIC DNA]</scope>
    <source>
        <strain evidence="2 3">V</strain>
    </source>
</reference>
<dbReference type="PANTHER" id="PTHR44068:SF11">
    <property type="entry name" value="GERANYL DIPHOSPHATE 2-C-METHYLTRANSFERASE"/>
    <property type="match status" value="1"/>
</dbReference>
<dbReference type="SUPFAM" id="SSF53335">
    <property type="entry name" value="S-adenosyl-L-methionine-dependent methyltransferases"/>
    <property type="match status" value="1"/>
</dbReference>
<dbReference type="CDD" id="cd02440">
    <property type="entry name" value="AdoMet_MTases"/>
    <property type="match status" value="1"/>
</dbReference>
<comment type="caution">
    <text evidence="2">The sequence shown here is derived from an EMBL/GenBank/DDBJ whole genome shotgun (WGS) entry which is preliminary data.</text>
</comment>
<evidence type="ECO:0000313" key="3">
    <source>
        <dbReference type="Proteomes" id="UP000050515"/>
    </source>
</evidence>
<name>A0A0P9F528_9ARCH</name>
<evidence type="ECO:0000313" key="2">
    <source>
        <dbReference type="EMBL" id="KPV46966.1"/>
    </source>
</evidence>
<dbReference type="InterPro" id="IPR029063">
    <property type="entry name" value="SAM-dependent_MTases_sf"/>
</dbReference>
<dbReference type="InterPro" id="IPR050447">
    <property type="entry name" value="Erg6_SMT_methyltransf"/>
</dbReference>
<feature type="domain" description="Methyltransferase" evidence="1">
    <location>
        <begin position="40"/>
        <end position="176"/>
    </location>
</feature>
<accession>A0A0P9F528</accession>
<dbReference type="Pfam" id="PF13847">
    <property type="entry name" value="Methyltransf_31"/>
    <property type="match status" value="1"/>
</dbReference>
<dbReference type="EMBL" id="LJCQ01000154">
    <property type="protein sequence ID" value="KPV46966.1"/>
    <property type="molecule type" value="Genomic_DNA"/>
</dbReference>
<proteinExistence type="predicted"/>
<protein>
    <recommendedName>
        <fullName evidence="1">Methyltransferase domain-containing protein</fullName>
    </recommendedName>
</protein>
<dbReference type="InterPro" id="IPR025714">
    <property type="entry name" value="Methyltranfer_dom"/>
</dbReference>